<dbReference type="Proteomes" id="UP001221757">
    <property type="component" value="Unassembled WGS sequence"/>
</dbReference>
<sequence>MIYGCVSLAPSMCADGELRLLQPVHIREQGLRVLPPAGAIRRPIRVRANDILFTKHDNNAAPVRELSPRQIDAPVFVPQLPVRIQTSALPPPPESPCRRPPYQDEQPQYNPPASTASDYCLYHQAVFGVIETWASIWHPSVVSGHKAFTMHAFGDPEAQTHLKLTPPAYQPDSLLTAPPDSGLCCPVPRRHHQLMSQPPSTAPALRRAPALSRPGSSSASSVSPSTSSSSPLPLPPALAAADRMTAMLLRLVVLGTIILALLAGFGTVSSSWAFLPSRHPLTMPMEQDVLAAEPALSSIRDDLARQHADAVCCAAAQAAVRRATGSLSRYLSGHAPRVKHGPGPNSAPLQHDVVARAQRGADPEVINEQWQWSEFADEGWSSIK</sequence>
<evidence type="ECO:0000313" key="5">
    <source>
        <dbReference type="Proteomes" id="UP001221757"/>
    </source>
</evidence>
<dbReference type="GO" id="GO:0016020">
    <property type="term" value="C:membrane"/>
    <property type="evidence" value="ECO:0007669"/>
    <property type="project" value="InterPro"/>
</dbReference>
<dbReference type="InterPro" id="IPR022535">
    <property type="entry name" value="Golgi_pH-regulator_cons_dom"/>
</dbReference>
<feature type="region of interest" description="Disordered" evidence="1">
    <location>
        <begin position="87"/>
        <end position="111"/>
    </location>
</feature>
<gene>
    <name evidence="4" type="ORF">B0H17DRAFT_1204879</name>
</gene>
<feature type="transmembrane region" description="Helical" evidence="2">
    <location>
        <begin position="251"/>
        <end position="275"/>
    </location>
</feature>
<protein>
    <recommendedName>
        <fullName evidence="3">Golgi pH regulator conserved domain-containing protein</fullName>
    </recommendedName>
</protein>
<comment type="caution">
    <text evidence="4">The sequence shown here is derived from an EMBL/GenBank/DDBJ whole genome shotgun (WGS) entry which is preliminary data.</text>
</comment>
<feature type="domain" description="Golgi pH regulator conserved" evidence="3">
    <location>
        <begin position="244"/>
        <end position="307"/>
    </location>
</feature>
<evidence type="ECO:0000256" key="1">
    <source>
        <dbReference type="SAM" id="MobiDB-lite"/>
    </source>
</evidence>
<keyword evidence="2" id="KW-1133">Transmembrane helix</keyword>
<dbReference type="Pfam" id="PF12537">
    <property type="entry name" value="GPHR_N"/>
    <property type="match status" value="1"/>
</dbReference>
<proteinExistence type="predicted"/>
<keyword evidence="2" id="KW-0472">Membrane</keyword>
<accession>A0AAD7D916</accession>
<evidence type="ECO:0000259" key="3">
    <source>
        <dbReference type="Pfam" id="PF12537"/>
    </source>
</evidence>
<feature type="region of interest" description="Disordered" evidence="1">
    <location>
        <begin position="187"/>
        <end position="233"/>
    </location>
</feature>
<keyword evidence="2" id="KW-0812">Transmembrane</keyword>
<dbReference type="AlphaFoldDB" id="A0AAD7D916"/>
<reference evidence="4" key="1">
    <citation type="submission" date="2023-03" db="EMBL/GenBank/DDBJ databases">
        <title>Massive genome expansion in bonnet fungi (Mycena s.s.) driven by repeated elements and novel gene families across ecological guilds.</title>
        <authorList>
            <consortium name="Lawrence Berkeley National Laboratory"/>
            <person name="Harder C.B."/>
            <person name="Miyauchi S."/>
            <person name="Viragh M."/>
            <person name="Kuo A."/>
            <person name="Thoen E."/>
            <person name="Andreopoulos B."/>
            <person name="Lu D."/>
            <person name="Skrede I."/>
            <person name="Drula E."/>
            <person name="Henrissat B."/>
            <person name="Morin E."/>
            <person name="Kohler A."/>
            <person name="Barry K."/>
            <person name="LaButti K."/>
            <person name="Morin E."/>
            <person name="Salamov A."/>
            <person name="Lipzen A."/>
            <person name="Mereny Z."/>
            <person name="Hegedus B."/>
            <person name="Baldrian P."/>
            <person name="Stursova M."/>
            <person name="Weitz H."/>
            <person name="Taylor A."/>
            <person name="Grigoriev I.V."/>
            <person name="Nagy L.G."/>
            <person name="Martin F."/>
            <person name="Kauserud H."/>
        </authorList>
    </citation>
    <scope>NUCLEOTIDE SEQUENCE</scope>
    <source>
        <strain evidence="4">CBHHK067</strain>
    </source>
</reference>
<organism evidence="4 5">
    <name type="scientific">Mycena rosella</name>
    <name type="common">Pink bonnet</name>
    <name type="synonym">Agaricus rosellus</name>
    <dbReference type="NCBI Taxonomy" id="1033263"/>
    <lineage>
        <taxon>Eukaryota</taxon>
        <taxon>Fungi</taxon>
        <taxon>Dikarya</taxon>
        <taxon>Basidiomycota</taxon>
        <taxon>Agaricomycotina</taxon>
        <taxon>Agaricomycetes</taxon>
        <taxon>Agaricomycetidae</taxon>
        <taxon>Agaricales</taxon>
        <taxon>Marasmiineae</taxon>
        <taxon>Mycenaceae</taxon>
        <taxon>Mycena</taxon>
    </lineage>
</organism>
<keyword evidence="5" id="KW-1185">Reference proteome</keyword>
<feature type="compositionally biased region" description="Low complexity" evidence="1">
    <location>
        <begin position="198"/>
        <end position="233"/>
    </location>
</feature>
<evidence type="ECO:0000256" key="2">
    <source>
        <dbReference type="SAM" id="Phobius"/>
    </source>
</evidence>
<evidence type="ECO:0000313" key="4">
    <source>
        <dbReference type="EMBL" id="KAJ7683896.1"/>
    </source>
</evidence>
<feature type="compositionally biased region" description="Pro residues" evidence="1">
    <location>
        <begin position="89"/>
        <end position="99"/>
    </location>
</feature>
<name>A0AAD7D916_MYCRO</name>
<dbReference type="EMBL" id="JARKIE010000104">
    <property type="protein sequence ID" value="KAJ7683896.1"/>
    <property type="molecule type" value="Genomic_DNA"/>
</dbReference>